<dbReference type="InterPro" id="IPR016667">
    <property type="entry name" value="Caps_polysacc_synth_CpsB/CapC"/>
</dbReference>
<evidence type="ECO:0000313" key="7">
    <source>
        <dbReference type="Proteomes" id="UP000414364"/>
    </source>
</evidence>
<evidence type="ECO:0000256" key="4">
    <source>
        <dbReference type="ARBA" id="ARBA00022912"/>
    </source>
</evidence>
<evidence type="ECO:0000256" key="2">
    <source>
        <dbReference type="ARBA" id="ARBA00013064"/>
    </source>
</evidence>
<comment type="catalytic activity">
    <reaction evidence="5">
        <text>O-phospho-L-tyrosyl-[protein] + H2O = L-tyrosyl-[protein] + phosphate</text>
        <dbReference type="Rhea" id="RHEA:10684"/>
        <dbReference type="Rhea" id="RHEA-COMP:10136"/>
        <dbReference type="Rhea" id="RHEA-COMP:20101"/>
        <dbReference type="ChEBI" id="CHEBI:15377"/>
        <dbReference type="ChEBI" id="CHEBI:43474"/>
        <dbReference type="ChEBI" id="CHEBI:46858"/>
        <dbReference type="ChEBI" id="CHEBI:61978"/>
        <dbReference type="EC" id="3.1.3.48"/>
    </reaction>
</comment>
<dbReference type="Gene3D" id="3.20.20.140">
    <property type="entry name" value="Metal-dependent hydrolases"/>
    <property type="match status" value="1"/>
</dbReference>
<dbReference type="AlphaFoldDB" id="A0A5P0ZTA9"/>
<feature type="non-terminal residue" evidence="6">
    <location>
        <position position="49"/>
    </location>
</feature>
<keyword evidence="4" id="KW-0904">Protein phosphatase</keyword>
<dbReference type="RefSeq" id="WP_337692579.1">
    <property type="nucleotide sequence ID" value="NZ_VDFP01000166.1"/>
</dbReference>
<comment type="caution">
    <text evidence="6">The sequence shown here is derived from an EMBL/GenBank/DDBJ whole genome shotgun (WGS) entry which is preliminary data.</text>
</comment>
<evidence type="ECO:0000313" key="6">
    <source>
        <dbReference type="EMBL" id="MQS77289.1"/>
    </source>
</evidence>
<dbReference type="Pfam" id="PF19567">
    <property type="entry name" value="CpsB_CapC"/>
    <property type="match status" value="1"/>
</dbReference>
<accession>A0A5P0ZTA9</accession>
<sequence>MLPGVDDGAKDQTMALKLAQAAVEQGISHILLTPHHMDSHYSNHKQDVI</sequence>
<evidence type="ECO:0000256" key="1">
    <source>
        <dbReference type="ARBA" id="ARBA00005750"/>
    </source>
</evidence>
<dbReference type="EMBL" id="VDFP01000166">
    <property type="protein sequence ID" value="MQS77289.1"/>
    <property type="molecule type" value="Genomic_DNA"/>
</dbReference>
<reference evidence="6 7" key="1">
    <citation type="journal article" date="2019" name="Syst. Appl. Microbiol.">
        <title>Polyphasic characterization of two novel Lactobacillus spp. isolated from blown salami packages: Description of Lactobacillus halodurans sp. nov. and Lactobacillus salsicarnum sp. nov.</title>
        <authorList>
            <person name="Schuster J.A."/>
            <person name="Klingl A."/>
            <person name="Vogel R.F."/>
            <person name="Ehrmann M.A."/>
        </authorList>
    </citation>
    <scope>NUCLEOTIDE SEQUENCE [LARGE SCALE GENOMIC DNA]</scope>
    <source>
        <strain evidence="6 7">TMW 1.2172</strain>
    </source>
</reference>
<dbReference type="PANTHER" id="PTHR39181:SF1">
    <property type="entry name" value="TYROSINE-PROTEIN PHOSPHATASE YWQE"/>
    <property type="match status" value="1"/>
</dbReference>
<name>A0A5P0ZTA9_9LACO</name>
<dbReference type="PANTHER" id="PTHR39181">
    <property type="entry name" value="TYROSINE-PROTEIN PHOSPHATASE YWQE"/>
    <property type="match status" value="1"/>
</dbReference>
<proteinExistence type="inferred from homology"/>
<keyword evidence="3" id="KW-0378">Hydrolase</keyword>
<dbReference type="EC" id="3.1.3.48" evidence="2"/>
<evidence type="ECO:0000256" key="3">
    <source>
        <dbReference type="ARBA" id="ARBA00022801"/>
    </source>
</evidence>
<comment type="similarity">
    <text evidence="1">Belongs to the metallo-dependent hydrolases superfamily. CpsB/CapC family.</text>
</comment>
<organism evidence="6 7">
    <name type="scientific">Companilactobacillus halodurans</name>
    <dbReference type="NCBI Taxonomy" id="2584183"/>
    <lineage>
        <taxon>Bacteria</taxon>
        <taxon>Bacillati</taxon>
        <taxon>Bacillota</taxon>
        <taxon>Bacilli</taxon>
        <taxon>Lactobacillales</taxon>
        <taxon>Lactobacillaceae</taxon>
        <taxon>Companilactobacillus</taxon>
    </lineage>
</organism>
<dbReference type="GO" id="GO:0030145">
    <property type="term" value="F:manganese ion binding"/>
    <property type="evidence" value="ECO:0007669"/>
    <property type="project" value="InterPro"/>
</dbReference>
<dbReference type="Proteomes" id="UP000414364">
    <property type="component" value="Unassembled WGS sequence"/>
</dbReference>
<gene>
    <name evidence="6" type="ORF">FHL06_13305</name>
</gene>
<dbReference type="GO" id="GO:0004725">
    <property type="term" value="F:protein tyrosine phosphatase activity"/>
    <property type="evidence" value="ECO:0007669"/>
    <property type="project" value="UniProtKB-EC"/>
</dbReference>
<protein>
    <recommendedName>
        <fullName evidence="2">protein-tyrosine-phosphatase</fullName>
        <ecNumber evidence="2">3.1.3.48</ecNumber>
    </recommendedName>
</protein>
<evidence type="ECO:0000256" key="5">
    <source>
        <dbReference type="ARBA" id="ARBA00051722"/>
    </source>
</evidence>